<reference evidence="2 3" key="1">
    <citation type="journal article" date="2014" name="Int. J. Syst. Evol. Microbiol.">
        <title>Complete genome sequence of Corynebacterium casei LMG S-19264T (=DSM 44701T), isolated from a smear-ripened cheese.</title>
        <authorList>
            <consortium name="US DOE Joint Genome Institute (JGI-PGF)"/>
            <person name="Walter F."/>
            <person name="Albersmeier A."/>
            <person name="Kalinowski J."/>
            <person name="Ruckert C."/>
        </authorList>
    </citation>
    <scope>NUCLEOTIDE SEQUENCE [LARGE SCALE GENOMIC DNA]</scope>
    <source>
        <strain evidence="2 3">CGMCC 1.16330</strain>
    </source>
</reference>
<dbReference type="InterPro" id="IPR003673">
    <property type="entry name" value="CoA-Trfase_fam_III"/>
</dbReference>
<dbReference type="AlphaFoldDB" id="A0A8J2Z969"/>
<dbReference type="Gene3D" id="3.40.50.10540">
    <property type="entry name" value="Crotonobetainyl-coa:carnitine coa-transferase, domain 1"/>
    <property type="match status" value="1"/>
</dbReference>
<dbReference type="RefSeq" id="WP_188898724.1">
    <property type="nucleotide sequence ID" value="NZ_BMKS01000002.1"/>
</dbReference>
<gene>
    <name evidence="2" type="ORF">GCM10010964_08130</name>
</gene>
<dbReference type="GO" id="GO:0008410">
    <property type="term" value="F:CoA-transferase activity"/>
    <property type="evidence" value="ECO:0007669"/>
    <property type="project" value="TreeGrafter"/>
</dbReference>
<dbReference type="EMBL" id="BMKS01000002">
    <property type="protein sequence ID" value="GGG22316.1"/>
    <property type="molecule type" value="Genomic_DNA"/>
</dbReference>
<dbReference type="InterPro" id="IPR050483">
    <property type="entry name" value="CoA-transferase_III_domain"/>
</dbReference>
<protein>
    <submittedName>
        <fullName evidence="2">CoA transferase</fullName>
    </submittedName>
</protein>
<dbReference type="SUPFAM" id="SSF89796">
    <property type="entry name" value="CoA-transferase family III (CaiB/BaiF)"/>
    <property type="match status" value="1"/>
</dbReference>
<dbReference type="Gene3D" id="3.30.1540.10">
    <property type="entry name" value="formyl-coa transferase, domain 3"/>
    <property type="match status" value="1"/>
</dbReference>
<proteinExistence type="predicted"/>
<dbReference type="InterPro" id="IPR044855">
    <property type="entry name" value="CoA-Trfase_III_dom3_sf"/>
</dbReference>
<dbReference type="InterPro" id="IPR023606">
    <property type="entry name" value="CoA-Trfase_III_dom_1_sf"/>
</dbReference>
<evidence type="ECO:0000256" key="1">
    <source>
        <dbReference type="ARBA" id="ARBA00022679"/>
    </source>
</evidence>
<comment type="caution">
    <text evidence="2">The sequence shown here is derived from an EMBL/GenBank/DDBJ whole genome shotgun (WGS) entry which is preliminary data.</text>
</comment>
<name>A0A8J2Z969_9PROT</name>
<evidence type="ECO:0000313" key="3">
    <source>
        <dbReference type="Proteomes" id="UP000597507"/>
    </source>
</evidence>
<dbReference type="Pfam" id="PF02515">
    <property type="entry name" value="CoA_transf_3"/>
    <property type="match status" value="1"/>
</dbReference>
<dbReference type="PANTHER" id="PTHR48207">
    <property type="entry name" value="SUCCINATE--HYDROXYMETHYLGLUTARATE COA-TRANSFERASE"/>
    <property type="match status" value="1"/>
</dbReference>
<keyword evidence="1 2" id="KW-0808">Transferase</keyword>
<sequence length="398" mass="42827">MADASTGELPLSGLRVLDFGHTVMGPTCGLVLADLGAEVIRVEPPEGDRTRRMYGFARGFFATFNRNKRSIGVDLKHPEGRAIIERLLPTTDVLIENFAPGAMDRLGLGWERVREINPRLVYCALKGYLPGPYEHLPSLDEVAQMQGGLAYMTGPPGQPLRAGTSVVDITGGVFGAVAILAALRERDRTGKGRLVRSALFESVAFLVAQHMAFTALTGQPVPPMPARQSAWSVYNVFETADGPVFLAVTSDAHWRRFCEEFRFLDLLEDPALATNDQRIAERGRLMPRLRAELAKLPAKEVIARCNAALVPAAPVNRPQDLFEDPHLRAGGAMAEVALSETVKAFLPLLPIAIEGAPLGVRRQPPKAGEATREVLAALGYDAAAIESLAARGVIGGAA</sequence>
<keyword evidence="3" id="KW-1185">Reference proteome</keyword>
<dbReference type="PANTHER" id="PTHR48207:SF3">
    <property type="entry name" value="SUCCINATE--HYDROXYMETHYLGLUTARATE COA-TRANSFERASE"/>
    <property type="match status" value="1"/>
</dbReference>
<organism evidence="2 3">
    <name type="scientific">Caldovatus sediminis</name>
    <dbReference type="NCBI Taxonomy" id="2041189"/>
    <lineage>
        <taxon>Bacteria</taxon>
        <taxon>Pseudomonadati</taxon>
        <taxon>Pseudomonadota</taxon>
        <taxon>Alphaproteobacteria</taxon>
        <taxon>Acetobacterales</taxon>
        <taxon>Roseomonadaceae</taxon>
        <taxon>Caldovatus</taxon>
    </lineage>
</organism>
<dbReference type="Proteomes" id="UP000597507">
    <property type="component" value="Unassembled WGS sequence"/>
</dbReference>
<accession>A0A8J2Z969</accession>
<evidence type="ECO:0000313" key="2">
    <source>
        <dbReference type="EMBL" id="GGG22316.1"/>
    </source>
</evidence>